<dbReference type="InterPro" id="IPR036390">
    <property type="entry name" value="WH_DNA-bd_sf"/>
</dbReference>
<organism evidence="3 4">
    <name type="scientific">Cohnella yongneupensis</name>
    <dbReference type="NCBI Taxonomy" id="425006"/>
    <lineage>
        <taxon>Bacteria</taxon>
        <taxon>Bacillati</taxon>
        <taxon>Bacillota</taxon>
        <taxon>Bacilli</taxon>
        <taxon>Bacillales</taxon>
        <taxon>Paenibacillaceae</taxon>
        <taxon>Cohnella</taxon>
    </lineage>
</organism>
<accession>A0ABW0QXK1</accession>
<evidence type="ECO:0000259" key="2">
    <source>
        <dbReference type="SMART" id="SM00418"/>
    </source>
</evidence>
<evidence type="ECO:0000313" key="3">
    <source>
        <dbReference type="EMBL" id="MFC5528865.1"/>
    </source>
</evidence>
<comment type="caution">
    <text evidence="3">The sequence shown here is derived from an EMBL/GenBank/DDBJ whole genome shotgun (WGS) entry which is preliminary data.</text>
</comment>
<proteinExistence type="predicted"/>
<dbReference type="InterPro" id="IPR011991">
    <property type="entry name" value="ArsR-like_HTH"/>
</dbReference>
<dbReference type="CDD" id="cd00090">
    <property type="entry name" value="HTH_ARSR"/>
    <property type="match status" value="1"/>
</dbReference>
<dbReference type="SUPFAM" id="SSF46785">
    <property type="entry name" value="Winged helix' DNA-binding domain"/>
    <property type="match status" value="1"/>
</dbReference>
<dbReference type="RefSeq" id="WP_378110729.1">
    <property type="nucleotide sequence ID" value="NZ_JBHSNC010000013.1"/>
</dbReference>
<evidence type="ECO:0000313" key="4">
    <source>
        <dbReference type="Proteomes" id="UP001596108"/>
    </source>
</evidence>
<dbReference type="SMART" id="SM00418">
    <property type="entry name" value="HTH_ARSR"/>
    <property type="match status" value="1"/>
</dbReference>
<dbReference type="Proteomes" id="UP001596108">
    <property type="component" value="Unassembled WGS sequence"/>
</dbReference>
<sequence length="184" mass="21367">MNPTKADLILHPIRMRIILALMPEGNRTTQQLVERLSNVPQATLYRHLNTLLKAGLIHVAEERKVRGTTEKVYVLAKNAADITPEDMTETSPELHMELFMKFVASMIGSFGSYVGQDHYDLFADGISFRQHQFYLDDEEYREMLKDIRERMQRQVGNEPREGRRLRNLWNVVIPEVNGNEPDND</sequence>
<gene>
    <name evidence="3" type="ORF">ACFPQ4_05270</name>
</gene>
<evidence type="ECO:0000256" key="1">
    <source>
        <dbReference type="ARBA" id="ARBA00023125"/>
    </source>
</evidence>
<dbReference type="EMBL" id="JBHSNC010000013">
    <property type="protein sequence ID" value="MFC5528865.1"/>
    <property type="molecule type" value="Genomic_DNA"/>
</dbReference>
<dbReference type="InterPro" id="IPR036388">
    <property type="entry name" value="WH-like_DNA-bd_sf"/>
</dbReference>
<keyword evidence="4" id="KW-1185">Reference proteome</keyword>
<dbReference type="InterPro" id="IPR001845">
    <property type="entry name" value="HTH_ArsR_DNA-bd_dom"/>
</dbReference>
<dbReference type="Pfam" id="PF12840">
    <property type="entry name" value="HTH_20"/>
    <property type="match status" value="1"/>
</dbReference>
<feature type="domain" description="HTH arsR-type" evidence="2">
    <location>
        <begin position="8"/>
        <end position="81"/>
    </location>
</feature>
<reference evidence="4" key="1">
    <citation type="journal article" date="2019" name="Int. J. Syst. Evol. Microbiol.">
        <title>The Global Catalogue of Microorganisms (GCM) 10K type strain sequencing project: providing services to taxonomists for standard genome sequencing and annotation.</title>
        <authorList>
            <consortium name="The Broad Institute Genomics Platform"/>
            <consortium name="The Broad Institute Genome Sequencing Center for Infectious Disease"/>
            <person name="Wu L."/>
            <person name="Ma J."/>
        </authorList>
    </citation>
    <scope>NUCLEOTIDE SEQUENCE [LARGE SCALE GENOMIC DNA]</scope>
    <source>
        <strain evidence="4">CGMCC 1.18578</strain>
    </source>
</reference>
<keyword evidence="1" id="KW-0238">DNA-binding</keyword>
<protein>
    <submittedName>
        <fullName evidence="3">Helix-turn-helix domain-containing protein</fullName>
    </submittedName>
</protein>
<dbReference type="Gene3D" id="6.10.140.2180">
    <property type="match status" value="1"/>
</dbReference>
<name>A0ABW0QXK1_9BACL</name>
<dbReference type="NCBIfam" id="NF005061">
    <property type="entry name" value="PRK06474.1"/>
    <property type="match status" value="1"/>
</dbReference>
<dbReference type="Gene3D" id="1.10.10.10">
    <property type="entry name" value="Winged helix-like DNA-binding domain superfamily/Winged helix DNA-binding domain"/>
    <property type="match status" value="1"/>
</dbReference>